<dbReference type="InterPro" id="IPR002104">
    <property type="entry name" value="Integrase_catalytic"/>
</dbReference>
<dbReference type="Pfam" id="PF00589">
    <property type="entry name" value="Phage_integrase"/>
    <property type="match status" value="1"/>
</dbReference>
<evidence type="ECO:0000313" key="9">
    <source>
        <dbReference type="EMBL" id="ANU75999.1"/>
    </source>
</evidence>
<name>A0A1C7IBW6_9FIRM</name>
<dbReference type="PROSITE" id="PS51898">
    <property type="entry name" value="TYR_RECOMBINASE"/>
    <property type="match status" value="1"/>
</dbReference>
<accession>A0A1C7IBW6</accession>
<gene>
    <name evidence="9" type="ORF">A4V09_09635</name>
</gene>
<dbReference type="Gene3D" id="1.10.150.130">
    <property type="match status" value="1"/>
</dbReference>
<dbReference type="PANTHER" id="PTHR30349:SF89">
    <property type="entry name" value="INTEGRASE_RECOMBINASE"/>
    <property type="match status" value="1"/>
</dbReference>
<evidence type="ECO:0000256" key="5">
    <source>
        <dbReference type="ARBA" id="ARBA00023172"/>
    </source>
</evidence>
<feature type="domain" description="Tyr recombinase" evidence="7">
    <location>
        <begin position="105"/>
        <end position="281"/>
    </location>
</feature>
<comment type="function">
    <text evidence="1">Site-specific tyrosine recombinase, which acts by catalyzing the cutting and rejoining of the recombining DNA molecules.</text>
</comment>
<dbReference type="InterPro" id="IPR011010">
    <property type="entry name" value="DNA_brk_join_enz"/>
</dbReference>
<dbReference type="RefSeq" id="WP_065542176.1">
    <property type="nucleotide sequence ID" value="NZ_CP015405.2"/>
</dbReference>
<keyword evidence="3" id="KW-0229">DNA integration</keyword>
<dbReference type="Proteomes" id="UP000092574">
    <property type="component" value="Chromosome"/>
</dbReference>
<evidence type="ECO:0000259" key="7">
    <source>
        <dbReference type="PROSITE" id="PS51898"/>
    </source>
</evidence>
<evidence type="ECO:0000259" key="8">
    <source>
        <dbReference type="PROSITE" id="PS51900"/>
    </source>
</evidence>
<dbReference type="InterPro" id="IPR050090">
    <property type="entry name" value="Tyrosine_recombinase_XerCD"/>
</dbReference>
<dbReference type="KEGG" id="byl:A4V09_09635"/>
<evidence type="ECO:0000256" key="6">
    <source>
        <dbReference type="PROSITE-ProRule" id="PRU01248"/>
    </source>
</evidence>
<keyword evidence="4 6" id="KW-0238">DNA-binding</keyword>
<dbReference type="InterPro" id="IPR044068">
    <property type="entry name" value="CB"/>
</dbReference>
<keyword evidence="5" id="KW-0233">DNA recombination</keyword>
<dbReference type="EMBL" id="CP015405">
    <property type="protein sequence ID" value="ANU75999.1"/>
    <property type="molecule type" value="Genomic_DNA"/>
</dbReference>
<proteinExistence type="inferred from homology"/>
<evidence type="ECO:0000256" key="3">
    <source>
        <dbReference type="ARBA" id="ARBA00022908"/>
    </source>
</evidence>
<evidence type="ECO:0000313" key="10">
    <source>
        <dbReference type="Proteomes" id="UP000092574"/>
    </source>
</evidence>
<dbReference type="InterPro" id="IPR013762">
    <property type="entry name" value="Integrase-like_cat_sf"/>
</dbReference>
<evidence type="ECO:0000256" key="2">
    <source>
        <dbReference type="ARBA" id="ARBA00008857"/>
    </source>
</evidence>
<dbReference type="SUPFAM" id="SSF56349">
    <property type="entry name" value="DNA breaking-rejoining enzymes"/>
    <property type="match status" value="1"/>
</dbReference>
<dbReference type="PROSITE" id="PS51900">
    <property type="entry name" value="CB"/>
    <property type="match status" value="1"/>
</dbReference>
<dbReference type="InterPro" id="IPR004107">
    <property type="entry name" value="Integrase_SAM-like_N"/>
</dbReference>
<dbReference type="GO" id="GO:0015074">
    <property type="term" value="P:DNA integration"/>
    <property type="evidence" value="ECO:0007669"/>
    <property type="project" value="UniProtKB-KW"/>
</dbReference>
<protein>
    <submittedName>
        <fullName evidence="9">Integrase</fullName>
    </submittedName>
</protein>
<dbReference type="Gene3D" id="1.10.443.10">
    <property type="entry name" value="Intergrase catalytic core"/>
    <property type="match status" value="1"/>
</dbReference>
<evidence type="ECO:0000256" key="4">
    <source>
        <dbReference type="ARBA" id="ARBA00023125"/>
    </source>
</evidence>
<dbReference type="GO" id="GO:0003677">
    <property type="term" value="F:DNA binding"/>
    <property type="evidence" value="ECO:0007669"/>
    <property type="project" value="UniProtKB-UniRule"/>
</dbReference>
<dbReference type="STRING" id="1796616.A4V09_09635"/>
<dbReference type="GO" id="GO:0006310">
    <property type="term" value="P:DNA recombination"/>
    <property type="evidence" value="ECO:0007669"/>
    <property type="project" value="UniProtKB-KW"/>
</dbReference>
<sequence>MQKENTFTMKTELIEEFSYHLYSQEKTGSTIRKYSTDLKTFLKYLGPDRQVSRIRLLEYKEWLRQKYAVSSTNSMLAAVNCFLDYMCFPELKVKSYKVQKRMFLDSEKEMTKKEYRRLVETARKKEKNQLALILEAICATGVRVSELKYLTVKNLQYGRLEVCNKGKTRIVLIPESLRKKLLCYAGKQGIKTGPVFVTRNGKPKDRSNIWTEMKVLAEQAGIKPKKVFPHNLRHLFARSFYKATNNLAALADVLGHSSLEVTRIYTADTLKKFQGMIEQLDLIVP</sequence>
<evidence type="ECO:0000256" key="1">
    <source>
        <dbReference type="ARBA" id="ARBA00003283"/>
    </source>
</evidence>
<dbReference type="AlphaFoldDB" id="A0A1C7IBW6"/>
<organism evidence="9 10">
    <name type="scientific">Blautia pseudococcoides</name>
    <dbReference type="NCBI Taxonomy" id="1796616"/>
    <lineage>
        <taxon>Bacteria</taxon>
        <taxon>Bacillati</taxon>
        <taxon>Bacillota</taxon>
        <taxon>Clostridia</taxon>
        <taxon>Lachnospirales</taxon>
        <taxon>Lachnospiraceae</taxon>
        <taxon>Blautia</taxon>
    </lineage>
</organism>
<feature type="domain" description="Core-binding (CB)" evidence="8">
    <location>
        <begin position="8"/>
        <end position="87"/>
    </location>
</feature>
<dbReference type="InterPro" id="IPR010998">
    <property type="entry name" value="Integrase_recombinase_N"/>
</dbReference>
<dbReference type="Pfam" id="PF02899">
    <property type="entry name" value="Phage_int_SAM_1"/>
    <property type="match status" value="1"/>
</dbReference>
<comment type="similarity">
    <text evidence="2">Belongs to the 'phage' integrase family.</text>
</comment>
<reference evidence="9" key="1">
    <citation type="submission" date="2017-04" db="EMBL/GenBank/DDBJ databases">
        <title>Complete Genome Sequences of Twelve Strains of a Stable Defined Moderately Diverse Mouse Microbiota 2 (sDMDMm2).</title>
        <authorList>
            <person name="Uchimura Y."/>
            <person name="Wyss M."/>
            <person name="Brugiroux S."/>
            <person name="Limenitakis J.P."/>
            <person name="Stecher B."/>
            <person name="McCoy K.D."/>
            <person name="Macpherson A.J."/>
        </authorList>
    </citation>
    <scope>NUCLEOTIDE SEQUENCE</scope>
    <source>
        <strain evidence="9">YL58</strain>
    </source>
</reference>
<dbReference type="OrthoDB" id="9801717at2"/>
<keyword evidence="10" id="KW-1185">Reference proteome</keyword>
<dbReference type="PANTHER" id="PTHR30349">
    <property type="entry name" value="PHAGE INTEGRASE-RELATED"/>
    <property type="match status" value="1"/>
</dbReference>